<dbReference type="PROSITE" id="PS51206">
    <property type="entry name" value="SF3_HELICASE_1"/>
    <property type="match status" value="1"/>
</dbReference>
<name>A0A8A4XCR5_9VIRU</name>
<keyword evidence="5" id="KW-0067">ATP-binding</keyword>
<dbReference type="SUPFAM" id="SSF52540">
    <property type="entry name" value="P-loop containing nucleoside triphosphate hydrolases"/>
    <property type="match status" value="1"/>
</dbReference>
<dbReference type="EMBL" id="MW046588">
    <property type="protein sequence ID" value="QTE04043.1"/>
    <property type="molecule type" value="Genomic_DNA"/>
</dbReference>
<organism evidence="7">
    <name type="scientific">Phylloscopus inornatus densovirus</name>
    <dbReference type="NCBI Taxonomy" id="2794547"/>
    <lineage>
        <taxon>Viruses</taxon>
        <taxon>Monodnaviria</taxon>
        <taxon>Shotokuvirae</taxon>
        <taxon>Cossaviricota</taxon>
        <taxon>Quintoviricetes</taxon>
        <taxon>Piccovirales</taxon>
        <taxon>Parvoviridae</taxon>
        <taxon>Densovirinae</taxon>
    </lineage>
</organism>
<dbReference type="InterPro" id="IPR014015">
    <property type="entry name" value="Helicase_SF3_DNA-vir"/>
</dbReference>
<dbReference type="InterPro" id="IPR027417">
    <property type="entry name" value="P-loop_NTPase"/>
</dbReference>
<evidence type="ECO:0000256" key="1">
    <source>
        <dbReference type="ARBA" id="ARBA00004147"/>
    </source>
</evidence>
<evidence type="ECO:0000256" key="5">
    <source>
        <dbReference type="ARBA" id="ARBA00022840"/>
    </source>
</evidence>
<protein>
    <submittedName>
        <fullName evidence="7">Nonstructural protein 1</fullName>
    </submittedName>
</protein>
<evidence type="ECO:0000256" key="2">
    <source>
        <dbReference type="ARBA" id="ARBA00022562"/>
    </source>
</evidence>
<accession>A0A8A4XCR5</accession>
<sequence length="344" mass="39740">MDSKSSELTPKRKRLRLQLASSTLPTWRTPERSLEGLDSISLFNDYRTTSSRPNFKISPDCGPFINLEDQLLTRSQTHQSRVKSASIKLAIKYVYKYHARSISELYNMCTSDEWASLTYLTTHYNNDIQVALELYIKDNLDYQRRDRWEWLISYQSFLPDQEYEILNCLCANNIDPVKFMTALRNVLLCADHKKNCLHLWGISDSGKSLIAQLICKNFVCAYANNHGSEQEFFFSNFLNKSVVLCEEIYVTTATVEDYKSILGGALIDLSKKFNEKQLLTRTPIILTSNYKLFGRGHLNPVDEGALQNRCYSFEFTCTYKPKCTVTAPALAHLMHYLYNKDILD</sequence>
<evidence type="ECO:0000313" key="7">
    <source>
        <dbReference type="EMBL" id="QTE04043.1"/>
    </source>
</evidence>
<evidence type="ECO:0000259" key="6">
    <source>
        <dbReference type="PROSITE" id="PS51206"/>
    </source>
</evidence>
<keyword evidence="3" id="KW-0235">DNA replication</keyword>
<keyword evidence="2" id="KW-1048">Host nucleus</keyword>
<dbReference type="GO" id="GO:0005524">
    <property type="term" value="F:ATP binding"/>
    <property type="evidence" value="ECO:0007669"/>
    <property type="project" value="UniProtKB-KW"/>
</dbReference>
<comment type="subcellular location">
    <subcellularLocation>
        <location evidence="1">Host nucleus</location>
    </subcellularLocation>
</comment>
<feature type="domain" description="SF3 helicase" evidence="6">
    <location>
        <begin position="160"/>
        <end position="328"/>
    </location>
</feature>
<dbReference type="Gene3D" id="3.40.50.300">
    <property type="entry name" value="P-loop containing nucleotide triphosphate hydrolases"/>
    <property type="match status" value="1"/>
</dbReference>
<evidence type="ECO:0000256" key="3">
    <source>
        <dbReference type="ARBA" id="ARBA00022705"/>
    </source>
</evidence>
<reference evidence="7" key="1">
    <citation type="submission" date="2020-09" db="EMBL/GenBank/DDBJ databases">
        <title>Parvovirus dark matter in the feces of wild birds.</title>
        <authorList>
            <person name="Dai Z."/>
            <person name="Yang S."/>
            <person name="Zhang W."/>
        </authorList>
    </citation>
    <scope>NUCLEOTIDE SEQUENCE</scope>
    <source>
        <strain evidence="7">Ybw116par022</strain>
    </source>
</reference>
<dbReference type="GO" id="GO:0006260">
    <property type="term" value="P:DNA replication"/>
    <property type="evidence" value="ECO:0007669"/>
    <property type="project" value="UniProtKB-KW"/>
</dbReference>
<evidence type="ECO:0000256" key="4">
    <source>
        <dbReference type="ARBA" id="ARBA00022741"/>
    </source>
</evidence>
<keyword evidence="4" id="KW-0547">Nucleotide-binding</keyword>
<dbReference type="Pfam" id="PF01057">
    <property type="entry name" value="Parvo_NS1"/>
    <property type="match status" value="1"/>
</dbReference>
<dbReference type="GO" id="GO:0019079">
    <property type="term" value="P:viral genome replication"/>
    <property type="evidence" value="ECO:0007669"/>
    <property type="project" value="InterPro"/>
</dbReference>
<proteinExistence type="predicted"/>
<dbReference type="InterPro" id="IPR001257">
    <property type="entry name" value="Parvovirus_NS1_helicase"/>
</dbReference>
<dbReference type="GO" id="GO:0042025">
    <property type="term" value="C:host cell nucleus"/>
    <property type="evidence" value="ECO:0007669"/>
    <property type="project" value="UniProtKB-SubCell"/>
</dbReference>